<dbReference type="InterPro" id="IPR004616">
    <property type="entry name" value="Leu/Phe-tRNA_Trfase"/>
</dbReference>
<name>A0A1H3IGW8_9RHOB</name>
<reference evidence="5 6" key="1">
    <citation type="submission" date="2016-10" db="EMBL/GenBank/DDBJ databases">
        <authorList>
            <person name="de Groot N.N."/>
        </authorList>
    </citation>
    <scope>NUCLEOTIDE SEQUENCE [LARGE SCALE GENOMIC DNA]</scope>
    <source>
        <strain evidence="5 6">DSM 24677</strain>
    </source>
</reference>
<comment type="similarity">
    <text evidence="4">Belongs to the L/F-transferase family.</text>
</comment>
<comment type="catalytic activity">
    <reaction evidence="4">
        <text>L-phenylalanyl-tRNA(Phe) + an N-terminal L-alpha-aminoacyl-[protein] = an N-terminal L-phenylalanyl-L-alpha-aminoacyl-[protein] + tRNA(Phe)</text>
        <dbReference type="Rhea" id="RHEA:43632"/>
        <dbReference type="Rhea" id="RHEA-COMP:9668"/>
        <dbReference type="Rhea" id="RHEA-COMP:9699"/>
        <dbReference type="Rhea" id="RHEA-COMP:10636"/>
        <dbReference type="Rhea" id="RHEA-COMP:10637"/>
        <dbReference type="ChEBI" id="CHEBI:78442"/>
        <dbReference type="ChEBI" id="CHEBI:78531"/>
        <dbReference type="ChEBI" id="CHEBI:78597"/>
        <dbReference type="ChEBI" id="CHEBI:83561"/>
        <dbReference type="EC" id="2.3.2.6"/>
    </reaction>
</comment>
<accession>A0A1H3IGW8</accession>
<proteinExistence type="inferred from homology"/>
<dbReference type="GO" id="GO:0005737">
    <property type="term" value="C:cytoplasm"/>
    <property type="evidence" value="ECO:0007669"/>
    <property type="project" value="UniProtKB-SubCell"/>
</dbReference>
<comment type="function">
    <text evidence="4">Functions in the N-end rule pathway of protein degradation where it conjugates Leu, Phe and, less efficiently, Met from aminoacyl-tRNAs to the N-termini of proteins containing an N-terminal arginine or lysine.</text>
</comment>
<dbReference type="GO" id="GO:0030163">
    <property type="term" value="P:protein catabolic process"/>
    <property type="evidence" value="ECO:0007669"/>
    <property type="project" value="UniProtKB-UniRule"/>
</dbReference>
<dbReference type="Proteomes" id="UP000199026">
    <property type="component" value="Unassembled WGS sequence"/>
</dbReference>
<dbReference type="PANTHER" id="PTHR30098:SF2">
    <property type="entry name" value="LEUCYL_PHENYLALANYL-TRNA--PROTEIN TRANSFERASE"/>
    <property type="match status" value="1"/>
</dbReference>
<evidence type="ECO:0000313" key="6">
    <source>
        <dbReference type="Proteomes" id="UP000199026"/>
    </source>
</evidence>
<organism evidence="5 6">
    <name type="scientific">Lentibacter algarum</name>
    <dbReference type="NCBI Taxonomy" id="576131"/>
    <lineage>
        <taxon>Bacteria</taxon>
        <taxon>Pseudomonadati</taxon>
        <taxon>Pseudomonadota</taxon>
        <taxon>Alphaproteobacteria</taxon>
        <taxon>Rhodobacterales</taxon>
        <taxon>Roseobacteraceae</taxon>
        <taxon>Lentibacter</taxon>
    </lineage>
</organism>
<dbReference type="HAMAP" id="MF_00688">
    <property type="entry name" value="Leu_Phe_trans"/>
    <property type="match status" value="1"/>
</dbReference>
<evidence type="ECO:0000256" key="1">
    <source>
        <dbReference type="ARBA" id="ARBA00022490"/>
    </source>
</evidence>
<comment type="catalytic activity">
    <reaction evidence="4">
        <text>N-terminal L-arginyl-[protein] + L-leucyl-tRNA(Leu) = N-terminal L-leucyl-L-arginyl-[protein] + tRNA(Leu) + H(+)</text>
        <dbReference type="Rhea" id="RHEA:50416"/>
        <dbReference type="Rhea" id="RHEA-COMP:9613"/>
        <dbReference type="Rhea" id="RHEA-COMP:9622"/>
        <dbReference type="Rhea" id="RHEA-COMP:12672"/>
        <dbReference type="Rhea" id="RHEA-COMP:12673"/>
        <dbReference type="ChEBI" id="CHEBI:15378"/>
        <dbReference type="ChEBI" id="CHEBI:64719"/>
        <dbReference type="ChEBI" id="CHEBI:78442"/>
        <dbReference type="ChEBI" id="CHEBI:78494"/>
        <dbReference type="ChEBI" id="CHEBI:133044"/>
        <dbReference type="EC" id="2.3.2.6"/>
    </reaction>
</comment>
<comment type="subcellular location">
    <subcellularLocation>
        <location evidence="4">Cytoplasm</location>
    </subcellularLocation>
</comment>
<keyword evidence="6" id="KW-1185">Reference proteome</keyword>
<comment type="catalytic activity">
    <reaction evidence="4">
        <text>N-terminal L-lysyl-[protein] + L-leucyl-tRNA(Leu) = N-terminal L-leucyl-L-lysyl-[protein] + tRNA(Leu) + H(+)</text>
        <dbReference type="Rhea" id="RHEA:12340"/>
        <dbReference type="Rhea" id="RHEA-COMP:9613"/>
        <dbReference type="Rhea" id="RHEA-COMP:9622"/>
        <dbReference type="Rhea" id="RHEA-COMP:12670"/>
        <dbReference type="Rhea" id="RHEA-COMP:12671"/>
        <dbReference type="ChEBI" id="CHEBI:15378"/>
        <dbReference type="ChEBI" id="CHEBI:65249"/>
        <dbReference type="ChEBI" id="CHEBI:78442"/>
        <dbReference type="ChEBI" id="CHEBI:78494"/>
        <dbReference type="ChEBI" id="CHEBI:133043"/>
        <dbReference type="EC" id="2.3.2.6"/>
    </reaction>
</comment>
<keyword evidence="1 4" id="KW-0963">Cytoplasm</keyword>
<dbReference type="EMBL" id="FNPR01000001">
    <property type="protein sequence ID" value="SDY26625.1"/>
    <property type="molecule type" value="Genomic_DNA"/>
</dbReference>
<gene>
    <name evidence="4" type="primary">aat</name>
    <name evidence="5" type="ORF">SAMN05444486_1011052</name>
</gene>
<dbReference type="Pfam" id="PF03588">
    <property type="entry name" value="Leu_Phe_trans"/>
    <property type="match status" value="1"/>
</dbReference>
<keyword evidence="3 4" id="KW-0012">Acyltransferase</keyword>
<evidence type="ECO:0000256" key="3">
    <source>
        <dbReference type="ARBA" id="ARBA00023315"/>
    </source>
</evidence>
<evidence type="ECO:0000313" key="5">
    <source>
        <dbReference type="EMBL" id="SDY26625.1"/>
    </source>
</evidence>
<dbReference type="InterPro" id="IPR042203">
    <property type="entry name" value="Leu/Phe-tRNA_Trfase_C"/>
</dbReference>
<evidence type="ECO:0000256" key="4">
    <source>
        <dbReference type="HAMAP-Rule" id="MF_00688"/>
    </source>
</evidence>
<dbReference type="EC" id="2.3.2.6" evidence="4"/>
<keyword evidence="2 4" id="KW-0808">Transferase</keyword>
<dbReference type="GeneID" id="78123836"/>
<dbReference type="AlphaFoldDB" id="A0A1H3IGW8"/>
<evidence type="ECO:0000256" key="2">
    <source>
        <dbReference type="ARBA" id="ARBA00022679"/>
    </source>
</evidence>
<dbReference type="STRING" id="576131.SAMN05444486_1011052"/>
<dbReference type="RefSeq" id="WP_089888392.1">
    <property type="nucleotide sequence ID" value="NZ_CALLJM010000026.1"/>
</dbReference>
<dbReference type="Gene3D" id="3.40.630.70">
    <property type="entry name" value="Leucyl/phenylalanyl-tRNA-protein transferase, C-terminal domain"/>
    <property type="match status" value="1"/>
</dbReference>
<dbReference type="NCBIfam" id="TIGR00667">
    <property type="entry name" value="aat"/>
    <property type="match status" value="1"/>
</dbReference>
<dbReference type="GO" id="GO:0008914">
    <property type="term" value="F:leucyl-tRNA--protein transferase activity"/>
    <property type="evidence" value="ECO:0007669"/>
    <property type="project" value="UniProtKB-UniRule"/>
</dbReference>
<dbReference type="PANTHER" id="PTHR30098">
    <property type="entry name" value="LEUCYL/PHENYLALANYL-TRNA--PROTEIN TRANSFERASE"/>
    <property type="match status" value="1"/>
</dbReference>
<dbReference type="OrthoDB" id="9790282at2"/>
<sequence>MTLTPEVVLHAYASGVFPMSEGRNNPDIFWVDPRERGILPLNGFHISRSLAKQMKKGGYTPAINQNFSGVILACADREDTWINAEIEAVFTELHARGFAHSFEIWQDGALIGGTYGITLGSAFFGESMFSRATGGSKLALAHLVDHLSRAGFTLFDTQFLTPHLASLGGLEISRASYRTQLAEALTHHADLFSVSLEQDPYCVLQRVTQTS</sequence>
<dbReference type="SUPFAM" id="SSF55729">
    <property type="entry name" value="Acyl-CoA N-acyltransferases (Nat)"/>
    <property type="match status" value="1"/>
</dbReference>
<protein>
    <recommendedName>
        <fullName evidence="4">Leucyl/phenylalanyl-tRNA--protein transferase</fullName>
        <ecNumber evidence="4">2.3.2.6</ecNumber>
    </recommendedName>
    <alternativeName>
        <fullName evidence="4">L/F-transferase</fullName>
    </alternativeName>
    <alternativeName>
        <fullName evidence="4">Leucyltransferase</fullName>
    </alternativeName>
    <alternativeName>
        <fullName evidence="4">Phenyalanyltransferase</fullName>
    </alternativeName>
</protein>
<dbReference type="InterPro" id="IPR016181">
    <property type="entry name" value="Acyl_CoA_acyltransferase"/>
</dbReference>